<accession>A0A0F9EWP7</accession>
<evidence type="ECO:0008006" key="2">
    <source>
        <dbReference type="Google" id="ProtNLM"/>
    </source>
</evidence>
<dbReference type="AlphaFoldDB" id="A0A0F9EWP7"/>
<proteinExistence type="predicted"/>
<evidence type="ECO:0000313" key="1">
    <source>
        <dbReference type="EMBL" id="KKL28228.1"/>
    </source>
</evidence>
<comment type="caution">
    <text evidence="1">The sequence shown here is derived from an EMBL/GenBank/DDBJ whole genome shotgun (WGS) entry which is preliminary data.</text>
</comment>
<gene>
    <name evidence="1" type="ORF">LCGC14_2377260</name>
</gene>
<organism evidence="1">
    <name type="scientific">marine sediment metagenome</name>
    <dbReference type="NCBI Taxonomy" id="412755"/>
    <lineage>
        <taxon>unclassified sequences</taxon>
        <taxon>metagenomes</taxon>
        <taxon>ecological metagenomes</taxon>
    </lineage>
</organism>
<reference evidence="1" key="1">
    <citation type="journal article" date="2015" name="Nature">
        <title>Complex archaea that bridge the gap between prokaryotes and eukaryotes.</title>
        <authorList>
            <person name="Spang A."/>
            <person name="Saw J.H."/>
            <person name="Jorgensen S.L."/>
            <person name="Zaremba-Niedzwiedzka K."/>
            <person name="Martijn J."/>
            <person name="Lind A.E."/>
            <person name="van Eijk R."/>
            <person name="Schleper C."/>
            <person name="Guy L."/>
            <person name="Ettema T.J."/>
        </authorList>
    </citation>
    <scope>NUCLEOTIDE SEQUENCE</scope>
</reference>
<name>A0A0F9EWP7_9ZZZZ</name>
<dbReference type="EMBL" id="LAZR01035172">
    <property type="protein sequence ID" value="KKL28228.1"/>
    <property type="molecule type" value="Genomic_DNA"/>
</dbReference>
<sequence>MPKEPNALSVIETASRLGLSKDAVKRRIGTELVGYKDPLTGWWMIRLSSIKRWEVQKKAEIAAAKADTA</sequence>
<protein>
    <recommendedName>
        <fullName evidence="2">Helix-turn-helix domain-containing protein</fullName>
    </recommendedName>
</protein>